<dbReference type="SUPFAM" id="SSF143034">
    <property type="entry name" value="L35p-like"/>
    <property type="match status" value="1"/>
</dbReference>
<evidence type="ECO:0000256" key="6">
    <source>
        <dbReference type="ARBA" id="ARBA00023274"/>
    </source>
</evidence>
<dbReference type="GO" id="GO:0003735">
    <property type="term" value="F:structural constituent of ribosome"/>
    <property type="evidence" value="ECO:0007669"/>
    <property type="project" value="InterPro"/>
</dbReference>
<name>A0AAN8Q2U8_PATCE</name>
<dbReference type="PANTHER" id="PTHR15909">
    <property type="entry name" value="39S RIBOSOMAL PROTEIN L35, MITOCHONDRIAL"/>
    <property type="match status" value="1"/>
</dbReference>
<evidence type="ECO:0000256" key="7">
    <source>
        <dbReference type="ARBA" id="ARBA00035273"/>
    </source>
</evidence>
<comment type="similarity">
    <text evidence="2">Belongs to the bacterial ribosomal protein bL35 family.</text>
</comment>
<keyword evidence="3" id="KW-0809">Transit peptide</keyword>
<evidence type="ECO:0000313" key="10">
    <source>
        <dbReference type="Proteomes" id="UP001347796"/>
    </source>
</evidence>
<gene>
    <name evidence="9" type="ORF">SNE40_007804</name>
</gene>
<keyword evidence="10" id="KW-1185">Reference proteome</keyword>
<dbReference type="GO" id="GO:0006412">
    <property type="term" value="P:translation"/>
    <property type="evidence" value="ECO:0007669"/>
    <property type="project" value="InterPro"/>
</dbReference>
<evidence type="ECO:0000256" key="1">
    <source>
        <dbReference type="ARBA" id="ARBA00004173"/>
    </source>
</evidence>
<dbReference type="InterPro" id="IPR019338">
    <property type="entry name" value="Ribosomal_bL35m"/>
</dbReference>
<dbReference type="InterPro" id="IPR037229">
    <property type="entry name" value="Ribosomal_bL35_sf"/>
</dbReference>
<evidence type="ECO:0000256" key="5">
    <source>
        <dbReference type="ARBA" id="ARBA00023128"/>
    </source>
</evidence>
<comment type="subcellular location">
    <subcellularLocation>
        <location evidence="1">Mitochondrion</location>
    </subcellularLocation>
</comment>
<evidence type="ECO:0000256" key="4">
    <source>
        <dbReference type="ARBA" id="ARBA00022980"/>
    </source>
</evidence>
<dbReference type="GO" id="GO:1990904">
    <property type="term" value="C:ribonucleoprotein complex"/>
    <property type="evidence" value="ECO:0007669"/>
    <property type="project" value="UniProtKB-KW"/>
</dbReference>
<accession>A0AAN8Q2U8</accession>
<protein>
    <recommendedName>
        <fullName evidence="7">Large ribosomal subunit protein bL35m</fullName>
    </recommendedName>
    <alternativeName>
        <fullName evidence="8">39S ribosomal protein L35, mitochondrial</fullName>
    </alternativeName>
</protein>
<comment type="caution">
    <text evidence="9">The sequence shown here is derived from an EMBL/GenBank/DDBJ whole genome shotgun (WGS) entry which is preliminary data.</text>
</comment>
<evidence type="ECO:0000313" key="9">
    <source>
        <dbReference type="EMBL" id="KAK6185606.1"/>
    </source>
</evidence>
<evidence type="ECO:0000256" key="3">
    <source>
        <dbReference type="ARBA" id="ARBA00022946"/>
    </source>
</evidence>
<reference evidence="9 10" key="1">
    <citation type="submission" date="2024-01" db="EMBL/GenBank/DDBJ databases">
        <title>The genome of the rayed Mediterranean limpet Patella caerulea (Linnaeus, 1758).</title>
        <authorList>
            <person name="Anh-Thu Weber A."/>
            <person name="Halstead-Nussloch G."/>
        </authorList>
    </citation>
    <scope>NUCLEOTIDE SEQUENCE [LARGE SCALE GENOMIC DNA]</scope>
    <source>
        <strain evidence="9">AATW-2023a</strain>
        <tissue evidence="9">Whole specimen</tissue>
    </source>
</reference>
<dbReference type="AlphaFoldDB" id="A0AAN8Q2U8"/>
<dbReference type="EMBL" id="JAZGQO010000006">
    <property type="protein sequence ID" value="KAK6185606.1"/>
    <property type="molecule type" value="Genomic_DNA"/>
</dbReference>
<dbReference type="GO" id="GO:0005739">
    <property type="term" value="C:mitochondrion"/>
    <property type="evidence" value="ECO:0007669"/>
    <property type="project" value="UniProtKB-SubCell"/>
</dbReference>
<organism evidence="9 10">
    <name type="scientific">Patella caerulea</name>
    <name type="common">Rayed Mediterranean limpet</name>
    <dbReference type="NCBI Taxonomy" id="87958"/>
    <lineage>
        <taxon>Eukaryota</taxon>
        <taxon>Metazoa</taxon>
        <taxon>Spiralia</taxon>
        <taxon>Lophotrochozoa</taxon>
        <taxon>Mollusca</taxon>
        <taxon>Gastropoda</taxon>
        <taxon>Patellogastropoda</taxon>
        <taxon>Patelloidea</taxon>
        <taxon>Patellidae</taxon>
        <taxon>Patella</taxon>
    </lineage>
</organism>
<proteinExistence type="inferred from homology"/>
<dbReference type="Pfam" id="PF01632">
    <property type="entry name" value="Ribosomal_L35p"/>
    <property type="match status" value="1"/>
</dbReference>
<dbReference type="PANTHER" id="PTHR15909:SF0">
    <property type="entry name" value="LARGE RIBOSOMAL SUBUNIT PROTEIN BL35M"/>
    <property type="match status" value="1"/>
</dbReference>
<evidence type="ECO:0000256" key="8">
    <source>
        <dbReference type="ARBA" id="ARBA00035418"/>
    </source>
</evidence>
<keyword evidence="6" id="KW-0687">Ribonucleoprotein</keyword>
<sequence length="210" mass="24397">MSASMSSKVFINCGRRLLQQSNTHVLTNPNLNTIGNLPKLFQRNCSLHSGVSNILTCVNKSRPATPIINNLNYRSLTTLTRSSECNILTRPILQIQTPQIIPCRTKIRFSMKKGKPKTVKAVVQRFYRLDWGAWIRTRSGRGKKLWRKSPARKYRLRQHVFCTKNQSKLLSAMVTNYWKRPRHYADDPYAPYHKRTNFNETPVQKPPFLP</sequence>
<dbReference type="InterPro" id="IPR021137">
    <property type="entry name" value="Ribosomal_bL35-like"/>
</dbReference>
<keyword evidence="5" id="KW-0496">Mitochondrion</keyword>
<dbReference type="GO" id="GO:0005840">
    <property type="term" value="C:ribosome"/>
    <property type="evidence" value="ECO:0007669"/>
    <property type="project" value="UniProtKB-KW"/>
</dbReference>
<dbReference type="Proteomes" id="UP001347796">
    <property type="component" value="Unassembled WGS sequence"/>
</dbReference>
<evidence type="ECO:0000256" key="2">
    <source>
        <dbReference type="ARBA" id="ARBA00006598"/>
    </source>
</evidence>
<keyword evidence="4" id="KW-0689">Ribosomal protein</keyword>
<dbReference type="Gene3D" id="4.10.410.60">
    <property type="match status" value="1"/>
</dbReference>